<keyword evidence="4" id="KW-1185">Reference proteome</keyword>
<dbReference type="AlphaFoldDB" id="A0A0F3QC33"/>
<gene>
    <name evidence="3" type="ORF">RBEAN4_1090</name>
</gene>
<dbReference type="Pfam" id="PF06230">
    <property type="entry name" value="LpxI_C"/>
    <property type="match status" value="1"/>
</dbReference>
<dbReference type="InterPro" id="IPR010415">
    <property type="entry name" value="LpxI_C"/>
</dbReference>
<sequence>MLPNLGIIAGKGSLPSLIAGNYKKQGGNCYIAAIEGEANIELIKDFEYQPFKIGMVGAAIKYFTQYNVQNIIFIGGVDRPNFKNLAVDKIGGLLLLKIISQKIRGDDNLLRIVAKFFENYGFKVISSSEIYQNQQCDSTIITDTSPTNSDKKDIEFGVKLLNHLSKFDVGQSVIVEDGYVLGIEAAEGTDNLIARCADLRKKSCGGVLIKLSKIGQDNRLDLPTIGVNTIKNLAKYNYKGVAIQKNQVIIAEEEKTIKLANEHKIFITKC</sequence>
<dbReference type="InterPro" id="IPR043167">
    <property type="entry name" value="LpxI_C_sf"/>
</dbReference>
<proteinExistence type="predicted"/>
<evidence type="ECO:0000313" key="4">
    <source>
        <dbReference type="Proteomes" id="UP000033661"/>
    </source>
</evidence>
<protein>
    <recommendedName>
        <fullName evidence="5">UDP-2,3-diacylglucosamine pyrophosphatase LpxI</fullName>
    </recommendedName>
</protein>
<name>A0A0F3QC33_RICBE</name>
<dbReference type="InterPro" id="IPR053174">
    <property type="entry name" value="LpxI"/>
</dbReference>
<dbReference type="Pfam" id="PF17930">
    <property type="entry name" value="LpxI_N"/>
    <property type="match status" value="1"/>
</dbReference>
<dbReference type="InterPro" id="IPR041255">
    <property type="entry name" value="LpxI_N"/>
</dbReference>
<evidence type="ECO:0000259" key="1">
    <source>
        <dbReference type="Pfam" id="PF06230"/>
    </source>
</evidence>
<evidence type="ECO:0000259" key="2">
    <source>
        <dbReference type="Pfam" id="PF17930"/>
    </source>
</evidence>
<dbReference type="PANTHER" id="PTHR39962">
    <property type="entry name" value="BLL4848 PROTEIN"/>
    <property type="match status" value="1"/>
</dbReference>
<comment type="caution">
    <text evidence="3">The sequence shown here is derived from an EMBL/GenBank/DDBJ whole genome shotgun (WGS) entry which is preliminary data.</text>
</comment>
<dbReference type="Gene3D" id="3.40.140.80">
    <property type="match status" value="1"/>
</dbReference>
<reference evidence="3 4" key="1">
    <citation type="submission" date="2015-02" db="EMBL/GenBank/DDBJ databases">
        <title>Genome Sequencing of Rickettsiales.</title>
        <authorList>
            <person name="Daugherty S.C."/>
            <person name="Su Q."/>
            <person name="Abolude K."/>
            <person name="Beier-Sexton M."/>
            <person name="Carlyon J.A."/>
            <person name="Carter R."/>
            <person name="Day N.P."/>
            <person name="Dumler S.J."/>
            <person name="Dyachenko V."/>
            <person name="Godinez A."/>
            <person name="Kurtti T.J."/>
            <person name="Lichay M."/>
            <person name="Mullins K.E."/>
            <person name="Ott S."/>
            <person name="Pappas-Brown V."/>
            <person name="Paris D.H."/>
            <person name="Patel P."/>
            <person name="Richards A.L."/>
            <person name="Sadzewicz L."/>
            <person name="Sears K."/>
            <person name="Seidman D."/>
            <person name="Sengamalay N."/>
            <person name="Stenos J."/>
            <person name="Tallon L.J."/>
            <person name="Vincent G."/>
            <person name="Fraser C.M."/>
            <person name="Munderloh U."/>
            <person name="Dunning-Hotopp J.C."/>
        </authorList>
    </citation>
    <scope>NUCLEOTIDE SEQUENCE [LARGE SCALE GENOMIC DNA]</scope>
    <source>
        <strain evidence="3 4">RML An4</strain>
    </source>
</reference>
<feature type="domain" description="LpxI N-terminal" evidence="2">
    <location>
        <begin position="4"/>
        <end position="132"/>
    </location>
</feature>
<dbReference type="PATRIC" id="fig|1359193.3.peg.1051"/>
<feature type="domain" description="LpxI C-terminal" evidence="1">
    <location>
        <begin position="139"/>
        <end position="267"/>
    </location>
</feature>
<dbReference type="RefSeq" id="WP_045799018.1">
    <property type="nucleotide sequence ID" value="NZ_LAOI01000001.1"/>
</dbReference>
<dbReference type="Gene3D" id="3.40.50.20">
    <property type="match status" value="1"/>
</dbReference>
<dbReference type="EMBL" id="LAOI01000001">
    <property type="protein sequence ID" value="KJV90088.1"/>
    <property type="molecule type" value="Genomic_DNA"/>
</dbReference>
<dbReference type="Proteomes" id="UP000033661">
    <property type="component" value="Unassembled WGS sequence"/>
</dbReference>
<dbReference type="PANTHER" id="PTHR39962:SF1">
    <property type="entry name" value="LPXI FAMILY PROTEIN"/>
    <property type="match status" value="1"/>
</dbReference>
<evidence type="ECO:0008006" key="5">
    <source>
        <dbReference type="Google" id="ProtNLM"/>
    </source>
</evidence>
<accession>A0A0F3QC33</accession>
<organism evidence="3 4">
    <name type="scientific">Rickettsia bellii str. RML An4</name>
    <dbReference type="NCBI Taxonomy" id="1359193"/>
    <lineage>
        <taxon>Bacteria</taxon>
        <taxon>Pseudomonadati</taxon>
        <taxon>Pseudomonadota</taxon>
        <taxon>Alphaproteobacteria</taxon>
        <taxon>Rickettsiales</taxon>
        <taxon>Rickettsiaceae</taxon>
        <taxon>Rickettsieae</taxon>
        <taxon>Rickettsia</taxon>
        <taxon>belli group</taxon>
    </lineage>
</organism>
<evidence type="ECO:0000313" key="3">
    <source>
        <dbReference type="EMBL" id="KJV90088.1"/>
    </source>
</evidence>